<dbReference type="InterPro" id="IPR025857">
    <property type="entry name" value="MacB_PCD"/>
</dbReference>
<name>A0A235BU11_UNCW3</name>
<evidence type="ECO:0000256" key="5">
    <source>
        <dbReference type="ARBA" id="ARBA00023136"/>
    </source>
</evidence>
<evidence type="ECO:0000259" key="8">
    <source>
        <dbReference type="Pfam" id="PF02687"/>
    </source>
</evidence>
<evidence type="ECO:0008006" key="12">
    <source>
        <dbReference type="Google" id="ProtNLM"/>
    </source>
</evidence>
<feature type="transmembrane region" description="Helical" evidence="7">
    <location>
        <begin position="295"/>
        <end position="322"/>
    </location>
</feature>
<feature type="transmembrane region" description="Helical" evidence="7">
    <location>
        <begin position="21"/>
        <end position="42"/>
    </location>
</feature>
<evidence type="ECO:0000256" key="3">
    <source>
        <dbReference type="ARBA" id="ARBA00022692"/>
    </source>
</evidence>
<evidence type="ECO:0000256" key="4">
    <source>
        <dbReference type="ARBA" id="ARBA00022989"/>
    </source>
</evidence>
<dbReference type="Proteomes" id="UP000215215">
    <property type="component" value="Unassembled WGS sequence"/>
</dbReference>
<proteinExistence type="inferred from homology"/>
<dbReference type="Pfam" id="PF02687">
    <property type="entry name" value="FtsX"/>
    <property type="match status" value="1"/>
</dbReference>
<feature type="transmembrane region" description="Helical" evidence="7">
    <location>
        <begin position="342"/>
        <end position="364"/>
    </location>
</feature>
<evidence type="ECO:0000256" key="7">
    <source>
        <dbReference type="SAM" id="Phobius"/>
    </source>
</evidence>
<dbReference type="GO" id="GO:0022857">
    <property type="term" value="F:transmembrane transporter activity"/>
    <property type="evidence" value="ECO:0007669"/>
    <property type="project" value="TreeGrafter"/>
</dbReference>
<comment type="similarity">
    <text evidence="6">Belongs to the ABC-4 integral membrane protein family.</text>
</comment>
<keyword evidence="2" id="KW-1003">Cell membrane</keyword>
<dbReference type="PANTHER" id="PTHR30572:SF4">
    <property type="entry name" value="ABC TRANSPORTER PERMEASE YTRF"/>
    <property type="match status" value="1"/>
</dbReference>
<reference evidence="10 11" key="1">
    <citation type="submission" date="2017-07" db="EMBL/GenBank/DDBJ databases">
        <title>Recovery of genomes from metagenomes via a dereplication, aggregation, and scoring strategy.</title>
        <authorList>
            <person name="Sieber C.M."/>
            <person name="Probst A.J."/>
            <person name="Sharrar A."/>
            <person name="Thomas B.C."/>
            <person name="Hess M."/>
            <person name="Tringe S.G."/>
            <person name="Banfield J.F."/>
        </authorList>
    </citation>
    <scope>NUCLEOTIDE SEQUENCE [LARGE SCALE GENOMIC DNA]</scope>
    <source>
        <strain evidence="10">JGI_Cruoil_03_44_89</strain>
    </source>
</reference>
<evidence type="ECO:0000256" key="6">
    <source>
        <dbReference type="ARBA" id="ARBA00038076"/>
    </source>
</evidence>
<evidence type="ECO:0000256" key="2">
    <source>
        <dbReference type="ARBA" id="ARBA00022475"/>
    </source>
</evidence>
<evidence type="ECO:0000313" key="10">
    <source>
        <dbReference type="EMBL" id="OYD15237.1"/>
    </source>
</evidence>
<protein>
    <recommendedName>
        <fullName evidence="12">FtsX-like permease family protein</fullName>
    </recommendedName>
</protein>
<evidence type="ECO:0000259" key="9">
    <source>
        <dbReference type="Pfam" id="PF12704"/>
    </source>
</evidence>
<dbReference type="AlphaFoldDB" id="A0A235BU11"/>
<gene>
    <name evidence="10" type="ORF">CH333_06205</name>
</gene>
<feature type="domain" description="ABC3 transporter permease C-terminal" evidence="8">
    <location>
        <begin position="302"/>
        <end position="414"/>
    </location>
</feature>
<dbReference type="InterPro" id="IPR003838">
    <property type="entry name" value="ABC3_permease_C"/>
</dbReference>
<dbReference type="Pfam" id="PF12704">
    <property type="entry name" value="MacB_PCD"/>
    <property type="match status" value="1"/>
</dbReference>
<keyword evidence="5 7" id="KW-0472">Membrane</keyword>
<dbReference type="PANTHER" id="PTHR30572">
    <property type="entry name" value="MEMBRANE COMPONENT OF TRANSPORTER-RELATED"/>
    <property type="match status" value="1"/>
</dbReference>
<accession>A0A235BU11</accession>
<keyword evidence="3 7" id="KW-0812">Transmembrane</keyword>
<feature type="domain" description="MacB-like periplasmic core" evidence="9">
    <location>
        <begin position="21"/>
        <end position="260"/>
    </location>
</feature>
<organism evidence="10 11">
    <name type="scientific">candidate division WOR-3 bacterium JGI_Cruoil_03_44_89</name>
    <dbReference type="NCBI Taxonomy" id="1973748"/>
    <lineage>
        <taxon>Bacteria</taxon>
        <taxon>Bacteria division WOR-3</taxon>
    </lineage>
</organism>
<evidence type="ECO:0000313" key="11">
    <source>
        <dbReference type="Proteomes" id="UP000215215"/>
    </source>
</evidence>
<dbReference type="EMBL" id="NOZQ01000136">
    <property type="protein sequence ID" value="OYD15237.1"/>
    <property type="molecule type" value="Genomic_DNA"/>
</dbReference>
<evidence type="ECO:0000256" key="1">
    <source>
        <dbReference type="ARBA" id="ARBA00004651"/>
    </source>
</evidence>
<keyword evidence="4 7" id="KW-1133">Transmembrane helix</keyword>
<comment type="subcellular location">
    <subcellularLocation>
        <location evidence="1">Cell membrane</location>
        <topology evidence="1">Multi-pass membrane protein</topology>
    </subcellularLocation>
</comment>
<dbReference type="InterPro" id="IPR050250">
    <property type="entry name" value="Macrolide_Exporter_MacB"/>
</dbReference>
<feature type="transmembrane region" description="Helical" evidence="7">
    <location>
        <begin position="384"/>
        <end position="404"/>
    </location>
</feature>
<comment type="caution">
    <text evidence="10">The sequence shown here is derived from an EMBL/GenBank/DDBJ whole genome shotgun (WGS) entry which is preliminary data.</text>
</comment>
<dbReference type="GO" id="GO:0005886">
    <property type="term" value="C:plasma membrane"/>
    <property type="evidence" value="ECO:0007669"/>
    <property type="project" value="UniProtKB-SubCell"/>
</dbReference>
<sequence>MRILMHIRTALLALKLQRMRTFLTTLGIIIGVLTVITMMSIVQGINKYVYKVLGTIGSNVIYVQKFQWRVGPGERMSRREYLEIARRKDFTAEDVKTISKLPAVERVTLAQSIWGGGRKITFRGEEMNLGEVEGATPEYIEISNYEIERGRTFIETDLAFRRQVCIIGNYVVENLFKKGEDPLGKDIYIGTHKFTVVGLLSERGTFMGNNLDNKVVVPLTTLGKFIRMARGRHSPFQAPFIVAQKRESYSIEETKEQMEELLRQRRGCKFNEENDFALNTQQMIIDIYKKITSGIYMAMIGIASLALVVGGIGIMNIMLVSVVERTREIGLRMAIGAKRRDILVQFLIEAIALTGVGGVVGVLLGFGFSKLIAAVTPLPASTPLWSVALGIGFSMIVGLFFGIYPASKASKLDPIEALRYE</sequence>